<gene>
    <name evidence="7" type="ORF">D3226_03220</name>
</gene>
<evidence type="ECO:0000313" key="8">
    <source>
        <dbReference type="Proteomes" id="UP001646141"/>
    </source>
</evidence>
<dbReference type="Proteomes" id="UP001646141">
    <property type="component" value="Unassembled WGS sequence"/>
</dbReference>
<keyword evidence="4" id="KW-0805">Transcription regulation</keyword>
<evidence type="ECO:0000256" key="2">
    <source>
        <dbReference type="ARBA" id="ARBA00022491"/>
    </source>
</evidence>
<comment type="similarity">
    <text evidence="1">Belongs to the Fur family.</text>
</comment>
<evidence type="ECO:0000256" key="3">
    <source>
        <dbReference type="ARBA" id="ARBA00022833"/>
    </source>
</evidence>
<keyword evidence="3" id="KW-0862">Zinc</keyword>
<evidence type="ECO:0000256" key="6">
    <source>
        <dbReference type="ARBA" id="ARBA00023163"/>
    </source>
</evidence>
<accession>A0ABS1SLA5</accession>
<proteinExistence type="inferred from homology"/>
<dbReference type="InterPro" id="IPR002481">
    <property type="entry name" value="FUR"/>
</dbReference>
<dbReference type="Pfam" id="PF01475">
    <property type="entry name" value="FUR"/>
    <property type="match status" value="1"/>
</dbReference>
<organism evidence="7 8">
    <name type="scientific">Leucobacter chromiireducens subsp. chromiireducens</name>
    <dbReference type="NCBI Taxonomy" id="660067"/>
    <lineage>
        <taxon>Bacteria</taxon>
        <taxon>Bacillati</taxon>
        <taxon>Actinomycetota</taxon>
        <taxon>Actinomycetes</taxon>
        <taxon>Micrococcales</taxon>
        <taxon>Microbacteriaceae</taxon>
        <taxon>Leucobacter</taxon>
    </lineage>
</organism>
<evidence type="ECO:0000313" key="7">
    <source>
        <dbReference type="EMBL" id="MBL3688968.1"/>
    </source>
</evidence>
<dbReference type="SUPFAM" id="SSF46785">
    <property type="entry name" value="Winged helix' DNA-binding domain"/>
    <property type="match status" value="1"/>
</dbReference>
<protein>
    <submittedName>
        <fullName evidence="7">Transcriptional repressor</fullName>
    </submittedName>
</protein>
<dbReference type="Gene3D" id="3.30.1490.190">
    <property type="match status" value="1"/>
</dbReference>
<sequence>MDATAPHARQLRAHGLRVTAGREATLAFLAAHPHSSAADIHRGLSAQLPSLTPQSVHNIVQDLAGAGILQRISPPASNAALYEIADEHAHHHVQCVRCGRVVDVPASEPTGHVQSADSAHGTGMTIIGVEVTYLGVCASCSTP</sequence>
<dbReference type="PANTHER" id="PTHR33202:SF22">
    <property type="entry name" value="HYDROGEN PEROXIDE SENSITIVE REPRESSOR"/>
    <property type="match status" value="1"/>
</dbReference>
<dbReference type="InterPro" id="IPR036388">
    <property type="entry name" value="WH-like_DNA-bd_sf"/>
</dbReference>
<evidence type="ECO:0000256" key="1">
    <source>
        <dbReference type="ARBA" id="ARBA00007957"/>
    </source>
</evidence>
<dbReference type="InterPro" id="IPR043135">
    <property type="entry name" value="Fur_C"/>
</dbReference>
<evidence type="ECO:0000256" key="4">
    <source>
        <dbReference type="ARBA" id="ARBA00023015"/>
    </source>
</evidence>
<dbReference type="CDD" id="cd07153">
    <property type="entry name" value="Fur_like"/>
    <property type="match status" value="1"/>
</dbReference>
<keyword evidence="8" id="KW-1185">Reference proteome</keyword>
<keyword evidence="6" id="KW-0804">Transcription</keyword>
<reference evidence="7 8" key="1">
    <citation type="submission" date="2018-09" db="EMBL/GenBank/DDBJ databases">
        <title>Comparative genomics of Leucobacter spp.</title>
        <authorList>
            <person name="Reis A.C."/>
            <person name="Kolvenbach B.A."/>
            <person name="Corvini P.F.X."/>
            <person name="Nunes O.C."/>
        </authorList>
    </citation>
    <scope>NUCLEOTIDE SEQUENCE [LARGE SCALE GENOMIC DNA]</scope>
    <source>
        <strain evidence="7 8">L-1</strain>
    </source>
</reference>
<keyword evidence="2" id="KW-0678">Repressor</keyword>
<dbReference type="Gene3D" id="1.10.10.10">
    <property type="entry name" value="Winged helix-like DNA-binding domain superfamily/Winged helix DNA-binding domain"/>
    <property type="match status" value="1"/>
</dbReference>
<evidence type="ECO:0000256" key="5">
    <source>
        <dbReference type="ARBA" id="ARBA00023125"/>
    </source>
</evidence>
<dbReference type="PANTHER" id="PTHR33202">
    <property type="entry name" value="ZINC UPTAKE REGULATION PROTEIN"/>
    <property type="match status" value="1"/>
</dbReference>
<dbReference type="EMBL" id="QYAD01000001">
    <property type="protein sequence ID" value="MBL3688968.1"/>
    <property type="molecule type" value="Genomic_DNA"/>
</dbReference>
<comment type="caution">
    <text evidence="7">The sequence shown here is derived from an EMBL/GenBank/DDBJ whole genome shotgun (WGS) entry which is preliminary data.</text>
</comment>
<dbReference type="InterPro" id="IPR036390">
    <property type="entry name" value="WH_DNA-bd_sf"/>
</dbReference>
<name>A0ABS1SLA5_9MICO</name>
<keyword evidence="5" id="KW-0238">DNA-binding</keyword>